<evidence type="ECO:0000313" key="3">
    <source>
        <dbReference type="Proteomes" id="UP000314294"/>
    </source>
</evidence>
<dbReference type="AlphaFoldDB" id="A0A4Z2F6L0"/>
<organism evidence="2 3">
    <name type="scientific">Liparis tanakae</name>
    <name type="common">Tanaka's snailfish</name>
    <dbReference type="NCBI Taxonomy" id="230148"/>
    <lineage>
        <taxon>Eukaryota</taxon>
        <taxon>Metazoa</taxon>
        <taxon>Chordata</taxon>
        <taxon>Craniata</taxon>
        <taxon>Vertebrata</taxon>
        <taxon>Euteleostomi</taxon>
        <taxon>Actinopterygii</taxon>
        <taxon>Neopterygii</taxon>
        <taxon>Teleostei</taxon>
        <taxon>Neoteleostei</taxon>
        <taxon>Acanthomorphata</taxon>
        <taxon>Eupercaria</taxon>
        <taxon>Perciformes</taxon>
        <taxon>Cottioidei</taxon>
        <taxon>Cottales</taxon>
        <taxon>Liparidae</taxon>
        <taxon>Liparis</taxon>
    </lineage>
</organism>
<gene>
    <name evidence="2" type="ORF">EYF80_053345</name>
</gene>
<feature type="region of interest" description="Disordered" evidence="1">
    <location>
        <begin position="79"/>
        <end position="138"/>
    </location>
</feature>
<dbReference type="Proteomes" id="UP000314294">
    <property type="component" value="Unassembled WGS sequence"/>
</dbReference>
<accession>A0A4Z2F6L0</accession>
<name>A0A4Z2F6L0_9TELE</name>
<reference evidence="2 3" key="1">
    <citation type="submission" date="2019-03" db="EMBL/GenBank/DDBJ databases">
        <title>First draft genome of Liparis tanakae, snailfish: a comprehensive survey of snailfish specific genes.</title>
        <authorList>
            <person name="Kim W."/>
            <person name="Song I."/>
            <person name="Jeong J.-H."/>
            <person name="Kim D."/>
            <person name="Kim S."/>
            <person name="Ryu S."/>
            <person name="Song J.Y."/>
            <person name="Lee S.K."/>
        </authorList>
    </citation>
    <scope>NUCLEOTIDE SEQUENCE [LARGE SCALE GENOMIC DNA]</scope>
    <source>
        <tissue evidence="2">Muscle</tissue>
    </source>
</reference>
<proteinExistence type="predicted"/>
<sequence>MSVINRASPSRWCASGALQVLFRCVPSTRVDTAIRASSWTPPEPAVLWNILSRDAITTSEICRASRCCTLRRTFFNTGKHKKSVSTGEPPTKRLSSAPRRRPSAGCSGGRRVCGGSTVSASGATVRAGDPPLPPVRGFQELLDDDLKGRGQAVGGGLLLLLGGVGGLVRRFGQRGEGLRGGDGEESASPAAPPQTLETHGAGLTQQTLEATRGSAPRPSMRHCSSGARYTSLMAASGSSSQIRPTVQAVVDSGRRSRGGAGRTEVGEAHTHLFGEGLGQDGDQVLQGPFGVEFTGVLGGASLLRGLPLDESTGEEGQKGRG</sequence>
<comment type="caution">
    <text evidence="2">The sequence shown here is derived from an EMBL/GenBank/DDBJ whole genome shotgun (WGS) entry which is preliminary data.</text>
</comment>
<keyword evidence="3" id="KW-1185">Reference proteome</keyword>
<feature type="region of interest" description="Disordered" evidence="1">
    <location>
        <begin position="175"/>
        <end position="200"/>
    </location>
</feature>
<dbReference type="EMBL" id="SRLO01001612">
    <property type="protein sequence ID" value="TNN36490.1"/>
    <property type="molecule type" value="Genomic_DNA"/>
</dbReference>
<protein>
    <submittedName>
        <fullName evidence="2">Uncharacterized protein</fullName>
    </submittedName>
</protein>
<evidence type="ECO:0000313" key="2">
    <source>
        <dbReference type="EMBL" id="TNN36490.1"/>
    </source>
</evidence>
<evidence type="ECO:0000256" key="1">
    <source>
        <dbReference type="SAM" id="MobiDB-lite"/>
    </source>
</evidence>